<dbReference type="InterPro" id="IPR010809">
    <property type="entry name" value="FliD_C"/>
</dbReference>
<comment type="subcellular location">
    <subcellularLocation>
        <location evidence="5">Secreted</location>
    </subcellularLocation>
    <subcellularLocation>
        <location evidence="5">Bacterial flagellum</location>
    </subcellularLocation>
</comment>
<gene>
    <name evidence="8" type="primary">fliD</name>
    <name evidence="8" type="ORF">ACFO8Q_12915</name>
</gene>
<evidence type="ECO:0000313" key="8">
    <source>
        <dbReference type="EMBL" id="MFC4768248.1"/>
    </source>
</evidence>
<evidence type="ECO:0000256" key="3">
    <source>
        <dbReference type="ARBA" id="ARBA00023054"/>
    </source>
</evidence>
<name>A0ABV9Q3B2_9BACL</name>
<evidence type="ECO:0000256" key="2">
    <source>
        <dbReference type="ARBA" id="ARBA00011255"/>
    </source>
</evidence>
<dbReference type="PANTHER" id="PTHR30288:SF0">
    <property type="entry name" value="FLAGELLAR HOOK-ASSOCIATED PROTEIN 2"/>
    <property type="match status" value="1"/>
</dbReference>
<evidence type="ECO:0000259" key="6">
    <source>
        <dbReference type="Pfam" id="PF02465"/>
    </source>
</evidence>
<dbReference type="EMBL" id="JBHSHC010000098">
    <property type="protein sequence ID" value="MFC4768248.1"/>
    <property type="molecule type" value="Genomic_DNA"/>
</dbReference>
<feature type="coiled-coil region" evidence="5">
    <location>
        <begin position="464"/>
        <end position="502"/>
    </location>
</feature>
<keyword evidence="8" id="KW-0282">Flagellum</keyword>
<evidence type="ECO:0000256" key="5">
    <source>
        <dbReference type="RuleBase" id="RU362066"/>
    </source>
</evidence>
<evidence type="ECO:0000313" key="9">
    <source>
        <dbReference type="Proteomes" id="UP001596002"/>
    </source>
</evidence>
<keyword evidence="5" id="KW-0964">Secreted</keyword>
<comment type="similarity">
    <text evidence="1 5">Belongs to the FliD family.</text>
</comment>
<dbReference type="InterPro" id="IPR040026">
    <property type="entry name" value="FliD"/>
</dbReference>
<feature type="domain" description="Flagellar hook-associated protein 2 C-terminal" evidence="7">
    <location>
        <begin position="236"/>
        <end position="501"/>
    </location>
</feature>
<accession>A0ABV9Q3B2</accession>
<organism evidence="8 9">
    <name type="scientific">Effusibacillus consociatus</name>
    <dbReference type="NCBI Taxonomy" id="1117041"/>
    <lineage>
        <taxon>Bacteria</taxon>
        <taxon>Bacillati</taxon>
        <taxon>Bacillota</taxon>
        <taxon>Bacilli</taxon>
        <taxon>Bacillales</taxon>
        <taxon>Alicyclobacillaceae</taxon>
        <taxon>Effusibacillus</taxon>
    </lineage>
</organism>
<comment type="function">
    <text evidence="5">Required for morphogenesis and for the elongation of the flagellar filament by facilitating polymerization of the flagellin monomers at the tip of growing filament. Forms a capping structure, which prevents flagellin subunits (transported through the central channel of the flagellum) from leaking out without polymerization at the distal end.</text>
</comment>
<dbReference type="InterPro" id="IPR003481">
    <property type="entry name" value="FliD_N"/>
</dbReference>
<dbReference type="Pfam" id="PF02465">
    <property type="entry name" value="FliD_N"/>
    <property type="match status" value="1"/>
</dbReference>
<sequence length="511" mass="54367">MSISGMGGLGGLVSGMDTKSLIEKLMMLEAQPLVKMKQQQKLVELRKGLYNEVNSSLLSLKTKAEALSKATSVLAKKMTSSDDKTVTATTADATKVVSGTYNIEITKLATALTGKSTASLSSATTGLNYSGTFNIVYKDGVGNTQTSKDITIDPSDSLTTIATKINSALDNTTTANPMKVKATVVDKTLILASTETGAGRSIQITGSASQSIFGSTASGGLGLIDAGGNLIATDVGQDADFKVNGVQVIRKFNSNLTDVIMGVNLNLLKDAGSSGIPAKATLTVEADLDSSVKLVRDFVDQYNATMDLIQTRLKEHKVPDAKSDALMSKGLLRGDSALISIQSSLRSIMGATFSGSQVYSTLHSIGIEVDTSTDKGKSGRLMVNDKKLRDALTNNPNEVMKVLYVDINSNGRLDENDSTNAAGMVGMLNSKLFMLTDSTTALFGSTSAPKGLLPSRIKLMDKEIDSFNDRMEVFNRRLEMKRNQLEAQFTNLETMMQQTNAAGGFLMQRMG</sequence>
<reference evidence="9" key="1">
    <citation type="journal article" date="2019" name="Int. J. Syst. Evol. Microbiol.">
        <title>The Global Catalogue of Microorganisms (GCM) 10K type strain sequencing project: providing services to taxonomists for standard genome sequencing and annotation.</title>
        <authorList>
            <consortium name="The Broad Institute Genomics Platform"/>
            <consortium name="The Broad Institute Genome Sequencing Center for Infectious Disease"/>
            <person name="Wu L."/>
            <person name="Ma J."/>
        </authorList>
    </citation>
    <scope>NUCLEOTIDE SEQUENCE [LARGE SCALE GENOMIC DNA]</scope>
    <source>
        <strain evidence="9">WYCCWR 12678</strain>
    </source>
</reference>
<feature type="domain" description="Flagellar hook-associated protein 2 N-terminal" evidence="6">
    <location>
        <begin position="14"/>
        <end position="111"/>
    </location>
</feature>
<evidence type="ECO:0000256" key="1">
    <source>
        <dbReference type="ARBA" id="ARBA00009764"/>
    </source>
</evidence>
<keyword evidence="4 5" id="KW-0975">Bacterial flagellum</keyword>
<dbReference type="PANTHER" id="PTHR30288">
    <property type="entry name" value="FLAGELLAR CAP/ASSEMBLY PROTEIN FLID"/>
    <property type="match status" value="1"/>
</dbReference>
<keyword evidence="8" id="KW-0966">Cell projection</keyword>
<dbReference type="Pfam" id="PF07195">
    <property type="entry name" value="FliD_C"/>
    <property type="match status" value="1"/>
</dbReference>
<keyword evidence="8" id="KW-0969">Cilium</keyword>
<protein>
    <recommendedName>
        <fullName evidence="5">Flagellar hook-associated protein 2</fullName>
        <shortName evidence="5">HAP2</shortName>
    </recommendedName>
    <alternativeName>
        <fullName evidence="5">Flagellar cap protein</fullName>
    </alternativeName>
</protein>
<keyword evidence="9" id="KW-1185">Reference proteome</keyword>
<evidence type="ECO:0000259" key="7">
    <source>
        <dbReference type="Pfam" id="PF07195"/>
    </source>
</evidence>
<dbReference type="Proteomes" id="UP001596002">
    <property type="component" value="Unassembled WGS sequence"/>
</dbReference>
<comment type="caution">
    <text evidence="8">The sequence shown here is derived from an EMBL/GenBank/DDBJ whole genome shotgun (WGS) entry which is preliminary data.</text>
</comment>
<keyword evidence="3 5" id="KW-0175">Coiled coil</keyword>
<proteinExistence type="inferred from homology"/>
<dbReference type="RefSeq" id="WP_380026198.1">
    <property type="nucleotide sequence ID" value="NZ_JBHSHC010000098.1"/>
</dbReference>
<evidence type="ECO:0000256" key="4">
    <source>
        <dbReference type="ARBA" id="ARBA00023143"/>
    </source>
</evidence>
<comment type="subunit">
    <text evidence="2 5">Homopentamer.</text>
</comment>